<dbReference type="OrthoDB" id="1163349at2"/>
<sequence length="123" mass="14686">MIQIDREENEAFLKESVTYLENRGFENIKADVEGYETPKSYVKKDNDVTITPDIVAERAGIKHYFELSLKSKKPMLLKSKWRFLDVITRMRNQRFKIITRKGHYKFTNDMLEDLNLQKKLIKL</sequence>
<organism evidence="1 2">
    <name type="scientific">Ulvibacter litoralis</name>
    <dbReference type="NCBI Taxonomy" id="227084"/>
    <lineage>
        <taxon>Bacteria</taxon>
        <taxon>Pseudomonadati</taxon>
        <taxon>Bacteroidota</taxon>
        <taxon>Flavobacteriia</taxon>
        <taxon>Flavobacteriales</taxon>
        <taxon>Flavobacteriaceae</taxon>
        <taxon>Ulvibacter</taxon>
    </lineage>
</organism>
<protein>
    <submittedName>
        <fullName evidence="1">Uncharacterized protein</fullName>
    </submittedName>
</protein>
<name>A0A1G7DAS8_9FLAO</name>
<evidence type="ECO:0000313" key="1">
    <source>
        <dbReference type="EMBL" id="SDE48671.1"/>
    </source>
</evidence>
<reference evidence="1 2" key="1">
    <citation type="submission" date="2016-10" db="EMBL/GenBank/DDBJ databases">
        <authorList>
            <person name="de Groot N.N."/>
        </authorList>
    </citation>
    <scope>NUCLEOTIDE SEQUENCE [LARGE SCALE GENOMIC DNA]</scope>
    <source>
        <strain evidence="1 2">DSM 16195</strain>
    </source>
</reference>
<dbReference type="Proteomes" id="UP000199321">
    <property type="component" value="Unassembled WGS sequence"/>
</dbReference>
<accession>A0A1G7DAS8</accession>
<evidence type="ECO:0000313" key="2">
    <source>
        <dbReference type="Proteomes" id="UP000199321"/>
    </source>
</evidence>
<dbReference type="STRING" id="227084.SAMN05421855_101864"/>
<dbReference type="EMBL" id="FNBA01000001">
    <property type="protein sequence ID" value="SDE48671.1"/>
    <property type="molecule type" value="Genomic_DNA"/>
</dbReference>
<gene>
    <name evidence="1" type="ORF">SAMN05421855_101864</name>
</gene>
<dbReference type="AlphaFoldDB" id="A0A1G7DAS8"/>
<keyword evidence="2" id="KW-1185">Reference proteome</keyword>
<proteinExistence type="predicted"/>
<dbReference type="RefSeq" id="WP_093140937.1">
    <property type="nucleotide sequence ID" value="NZ_BMWO01000001.1"/>
</dbReference>